<keyword evidence="2" id="KW-0677">Repeat</keyword>
<evidence type="ECO:0000256" key="3">
    <source>
        <dbReference type="ARBA" id="ARBA00022786"/>
    </source>
</evidence>
<evidence type="ECO:0000256" key="7">
    <source>
        <dbReference type="SAM" id="Coils"/>
    </source>
</evidence>
<dbReference type="Pfam" id="PF12796">
    <property type="entry name" value="Ank_2"/>
    <property type="match status" value="1"/>
</dbReference>
<feature type="repeat" description="ANK" evidence="6">
    <location>
        <begin position="566"/>
        <end position="600"/>
    </location>
</feature>
<evidence type="ECO:0000256" key="6">
    <source>
        <dbReference type="PROSITE-ProRule" id="PRU00023"/>
    </source>
</evidence>
<dbReference type="AlphaFoldDB" id="A0A1I7T1X7"/>
<keyword evidence="8" id="KW-1185">Reference proteome</keyword>
<evidence type="ECO:0000313" key="8">
    <source>
        <dbReference type="Proteomes" id="UP000095282"/>
    </source>
</evidence>
<dbReference type="WBParaSite" id="Csp11.Scaffold470.g1634.t1">
    <property type="protein sequence ID" value="Csp11.Scaffold470.g1634.t1"/>
    <property type="gene ID" value="Csp11.Scaffold470.g1634"/>
</dbReference>
<evidence type="ECO:0000256" key="2">
    <source>
        <dbReference type="ARBA" id="ARBA00022737"/>
    </source>
</evidence>
<dbReference type="SUPFAM" id="SSF48403">
    <property type="entry name" value="Ankyrin repeat"/>
    <property type="match status" value="2"/>
</dbReference>
<keyword evidence="3" id="KW-0833">Ubl conjugation pathway</keyword>
<feature type="repeat" description="ANK" evidence="6">
    <location>
        <begin position="98"/>
        <end position="122"/>
    </location>
</feature>
<sequence length="664" mass="75138">MDEGPPVEENKEKGEDYRSVLYNAASIGNLTRIDQVFLIDKKGDHVFLDDCLNVGENNRLPLVIAARNGFADVVQRLLEYGAKPSVQGVVEFDNDSIQGTPPLWAAAAAGHLDIVKILVEKGNADVNQATNTQSTPLRGACYDGHLEIVKYLIEKGADPKIPNRHGHTCLMIAAYRNKLDVVKFLLTTGIDVNDRTERGNTALHDAAESGNVEVVKILLEKQAGMFKDKQGVDPLMCAALSGYKNVVEILANEMQSAVHKRDALKLLGCTYLDKKMDTVSAMACWREAMQVKLKTEELRLIREMETFFIPKEVYENQEEAQTLGQIEQLDGNIEALRNQALIIRERILGGAHTDVHYYLRFRGAVYCDMGQMNKCYDLWKHALELQQEHFAPLHYGTVATIQSFQETFSMSLNDYVNNHHANPNLRVKNSWIQYVFNQICGELERAGDWNQSTLLEDTDCCGHHICQHTTITGEYKKLVIVAIHLMNILDRLQLPSARRDVEGQKDPGVDLERLITICKKLHIPILHYSLEEKPLDNNTFELDLPKVTIVQQFLDRQFDVNVIDENGDTPMHLVLKASVFRRSLASVLLRHGAWIFARNGDDVVFNMLDALKRDPEINLADCRPEHYMTLAGLVCNAMRVKYNDLFVGVENGFPLELQRFYLAH</sequence>
<dbReference type="Gene3D" id="1.25.40.10">
    <property type="entry name" value="Tetratricopeptide repeat domain"/>
    <property type="match status" value="1"/>
</dbReference>
<dbReference type="SMR" id="A0A1I7T1X7"/>
<protein>
    <submittedName>
        <fullName evidence="9">ANK_REP_REGION domain-containing protein</fullName>
    </submittedName>
</protein>
<feature type="repeat" description="ANK" evidence="6">
    <location>
        <begin position="165"/>
        <end position="197"/>
    </location>
</feature>
<accession>A0A1I7T1X7</accession>
<keyword evidence="4 6" id="KW-0040">ANK repeat</keyword>
<evidence type="ECO:0000256" key="5">
    <source>
        <dbReference type="ARBA" id="ARBA00038500"/>
    </source>
</evidence>
<dbReference type="PANTHER" id="PTHR24173">
    <property type="entry name" value="ANKYRIN REPEAT CONTAINING"/>
    <property type="match status" value="1"/>
</dbReference>
<dbReference type="PROSITE" id="PS50297">
    <property type="entry name" value="ANK_REP_REGION"/>
    <property type="match status" value="5"/>
</dbReference>
<evidence type="ECO:0000256" key="4">
    <source>
        <dbReference type="ARBA" id="ARBA00023043"/>
    </source>
</evidence>
<dbReference type="eggNOG" id="KOG0508">
    <property type="taxonomic scope" value="Eukaryota"/>
</dbReference>
<reference evidence="9" key="1">
    <citation type="submission" date="2016-11" db="UniProtKB">
        <authorList>
            <consortium name="WormBaseParasite"/>
        </authorList>
    </citation>
    <scope>IDENTIFICATION</scope>
</reference>
<dbReference type="GO" id="GO:0000151">
    <property type="term" value="C:ubiquitin ligase complex"/>
    <property type="evidence" value="ECO:0007669"/>
    <property type="project" value="TreeGrafter"/>
</dbReference>
<dbReference type="InterPro" id="IPR011990">
    <property type="entry name" value="TPR-like_helical_dom_sf"/>
</dbReference>
<dbReference type="PROSITE" id="PS50088">
    <property type="entry name" value="ANK_REPEAT"/>
    <property type="match status" value="6"/>
</dbReference>
<name>A0A1I7T1X7_9PELO</name>
<feature type="repeat" description="ANK" evidence="6">
    <location>
        <begin position="198"/>
        <end position="230"/>
    </location>
</feature>
<dbReference type="Pfam" id="PF00023">
    <property type="entry name" value="Ank"/>
    <property type="match status" value="1"/>
</dbReference>
<comment type="similarity">
    <text evidence="5">Belongs to the fem-1 family.</text>
</comment>
<proteinExistence type="inferred from homology"/>
<organism evidence="8 9">
    <name type="scientific">Caenorhabditis tropicalis</name>
    <dbReference type="NCBI Taxonomy" id="1561998"/>
    <lineage>
        <taxon>Eukaryota</taxon>
        <taxon>Metazoa</taxon>
        <taxon>Ecdysozoa</taxon>
        <taxon>Nematoda</taxon>
        <taxon>Chromadorea</taxon>
        <taxon>Rhabditida</taxon>
        <taxon>Rhabditina</taxon>
        <taxon>Rhabditomorpha</taxon>
        <taxon>Rhabditoidea</taxon>
        <taxon>Rhabditidae</taxon>
        <taxon>Peloderinae</taxon>
        <taxon>Caenorhabditis</taxon>
    </lineage>
</organism>
<dbReference type="Gene3D" id="1.25.40.20">
    <property type="entry name" value="Ankyrin repeat-containing domain"/>
    <property type="match status" value="3"/>
</dbReference>
<feature type="coiled-coil region" evidence="7">
    <location>
        <begin position="319"/>
        <end position="346"/>
    </location>
</feature>
<feature type="repeat" description="ANK" evidence="6">
    <location>
        <begin position="132"/>
        <end position="164"/>
    </location>
</feature>
<dbReference type="Proteomes" id="UP000095282">
    <property type="component" value="Unplaced"/>
</dbReference>
<keyword evidence="7" id="KW-0175">Coiled coil</keyword>
<dbReference type="SMART" id="SM00248">
    <property type="entry name" value="ANK"/>
    <property type="match status" value="7"/>
</dbReference>
<dbReference type="InterPro" id="IPR036770">
    <property type="entry name" value="Ankyrin_rpt-contain_sf"/>
</dbReference>
<evidence type="ECO:0000313" key="9">
    <source>
        <dbReference type="WBParaSite" id="Csp11.Scaffold470.g1634.t1"/>
    </source>
</evidence>
<feature type="repeat" description="ANK" evidence="6">
    <location>
        <begin position="57"/>
        <end position="89"/>
    </location>
</feature>
<dbReference type="PANTHER" id="PTHR24173:SF85">
    <property type="entry name" value="PROTEIN FEM-1 HOMOLOG CG6966"/>
    <property type="match status" value="1"/>
</dbReference>
<dbReference type="GO" id="GO:0006511">
    <property type="term" value="P:ubiquitin-dependent protein catabolic process"/>
    <property type="evidence" value="ECO:0007669"/>
    <property type="project" value="TreeGrafter"/>
</dbReference>
<dbReference type="Pfam" id="PF13637">
    <property type="entry name" value="Ank_4"/>
    <property type="match status" value="1"/>
</dbReference>
<dbReference type="STRING" id="1561998.A0A1I7T1X7"/>
<comment type="pathway">
    <text evidence="1">Protein modification; protein ubiquitination.</text>
</comment>
<evidence type="ECO:0000256" key="1">
    <source>
        <dbReference type="ARBA" id="ARBA00004906"/>
    </source>
</evidence>
<dbReference type="InterPro" id="IPR002110">
    <property type="entry name" value="Ankyrin_rpt"/>
</dbReference>